<gene>
    <name evidence="1" type="ORF">METZ01_LOCUS157240</name>
</gene>
<dbReference type="InterPro" id="IPR011990">
    <property type="entry name" value="TPR-like_helical_dom_sf"/>
</dbReference>
<evidence type="ECO:0000313" key="1">
    <source>
        <dbReference type="EMBL" id="SVB04386.1"/>
    </source>
</evidence>
<name>A0A382ASA1_9ZZZZ</name>
<feature type="non-terminal residue" evidence="1">
    <location>
        <position position="103"/>
    </location>
</feature>
<sequence length="103" mass="11712">MAQDIERYLGLINEGRIDDVRSALPELEALYKDDPGVQYVKALVTLDGEAALVIYRDLLRNNPDHVYADDVAMKIGEYLFSRGLYTQASKQFRLVPLVYTTTE</sequence>
<dbReference type="EMBL" id="UINC01026617">
    <property type="protein sequence ID" value="SVB04386.1"/>
    <property type="molecule type" value="Genomic_DNA"/>
</dbReference>
<dbReference type="Gene3D" id="1.25.40.10">
    <property type="entry name" value="Tetratricopeptide repeat domain"/>
    <property type="match status" value="1"/>
</dbReference>
<protein>
    <recommendedName>
        <fullName evidence="2">Tetratrico peptide repeat group 5 domain-containing protein</fullName>
    </recommendedName>
</protein>
<organism evidence="1">
    <name type="scientific">marine metagenome</name>
    <dbReference type="NCBI Taxonomy" id="408172"/>
    <lineage>
        <taxon>unclassified sequences</taxon>
        <taxon>metagenomes</taxon>
        <taxon>ecological metagenomes</taxon>
    </lineage>
</organism>
<reference evidence="1" key="1">
    <citation type="submission" date="2018-05" db="EMBL/GenBank/DDBJ databases">
        <authorList>
            <person name="Lanie J.A."/>
            <person name="Ng W.-L."/>
            <person name="Kazmierczak K.M."/>
            <person name="Andrzejewski T.M."/>
            <person name="Davidsen T.M."/>
            <person name="Wayne K.J."/>
            <person name="Tettelin H."/>
            <person name="Glass J.I."/>
            <person name="Rusch D."/>
            <person name="Podicherti R."/>
            <person name="Tsui H.-C.T."/>
            <person name="Winkler M.E."/>
        </authorList>
    </citation>
    <scope>NUCLEOTIDE SEQUENCE</scope>
</reference>
<dbReference type="AlphaFoldDB" id="A0A382ASA1"/>
<evidence type="ECO:0008006" key="2">
    <source>
        <dbReference type="Google" id="ProtNLM"/>
    </source>
</evidence>
<proteinExistence type="predicted"/>
<accession>A0A382ASA1</accession>